<name>A0A409VV82_PSICY</name>
<reference evidence="1 2" key="1">
    <citation type="journal article" date="2018" name="Evol. Lett.">
        <title>Horizontal gene cluster transfer increased hallucinogenic mushroom diversity.</title>
        <authorList>
            <person name="Reynolds H.T."/>
            <person name="Vijayakumar V."/>
            <person name="Gluck-Thaler E."/>
            <person name="Korotkin H.B."/>
            <person name="Matheny P.B."/>
            <person name="Slot J.C."/>
        </authorList>
    </citation>
    <scope>NUCLEOTIDE SEQUENCE [LARGE SCALE GENOMIC DNA]</scope>
    <source>
        <strain evidence="1 2">2631</strain>
    </source>
</reference>
<protein>
    <submittedName>
        <fullName evidence="1">Uncharacterized protein</fullName>
    </submittedName>
</protein>
<dbReference type="AlphaFoldDB" id="A0A409VV82"/>
<organism evidence="1 2">
    <name type="scientific">Psilocybe cyanescens</name>
    <dbReference type="NCBI Taxonomy" id="93625"/>
    <lineage>
        <taxon>Eukaryota</taxon>
        <taxon>Fungi</taxon>
        <taxon>Dikarya</taxon>
        <taxon>Basidiomycota</taxon>
        <taxon>Agaricomycotina</taxon>
        <taxon>Agaricomycetes</taxon>
        <taxon>Agaricomycetidae</taxon>
        <taxon>Agaricales</taxon>
        <taxon>Agaricineae</taxon>
        <taxon>Strophariaceae</taxon>
        <taxon>Psilocybe</taxon>
    </lineage>
</organism>
<proteinExistence type="predicted"/>
<comment type="caution">
    <text evidence="1">The sequence shown here is derived from an EMBL/GenBank/DDBJ whole genome shotgun (WGS) entry which is preliminary data.</text>
</comment>
<dbReference type="Proteomes" id="UP000283269">
    <property type="component" value="Unassembled WGS sequence"/>
</dbReference>
<accession>A0A409VV82</accession>
<evidence type="ECO:0000313" key="2">
    <source>
        <dbReference type="Proteomes" id="UP000283269"/>
    </source>
</evidence>
<sequence>MNNTSPPLPSQSMEEMIRGLHNVQLTRCARKYDPWVVITFDQETGAYIVTPYLAFFSPKVDKKYIPGLCTFIFAENVRGVSFMQSEDWAGLIGILLAQEPETPGIHGTSLYIVSHCVYDCVGQIH</sequence>
<dbReference type="EMBL" id="NHYD01003913">
    <property type="protein sequence ID" value="PPQ70143.1"/>
    <property type="molecule type" value="Genomic_DNA"/>
</dbReference>
<gene>
    <name evidence="1" type="ORF">CVT25_005816</name>
</gene>
<dbReference type="InParanoid" id="A0A409VV82"/>
<keyword evidence="2" id="KW-1185">Reference proteome</keyword>
<evidence type="ECO:0000313" key="1">
    <source>
        <dbReference type="EMBL" id="PPQ70143.1"/>
    </source>
</evidence>